<dbReference type="EMBL" id="MU826393">
    <property type="protein sequence ID" value="KAJ7376708.1"/>
    <property type="molecule type" value="Genomic_DNA"/>
</dbReference>
<dbReference type="PIRSF" id="PIRSF005211">
    <property type="entry name" value="Ab_hydro_YheT"/>
    <property type="match status" value="1"/>
</dbReference>
<dbReference type="Proteomes" id="UP001163046">
    <property type="component" value="Unassembled WGS sequence"/>
</dbReference>
<dbReference type="GO" id="GO:0047372">
    <property type="term" value="F:monoacylglycerol lipase activity"/>
    <property type="evidence" value="ECO:0007669"/>
    <property type="project" value="TreeGrafter"/>
</dbReference>
<evidence type="ECO:0000313" key="4">
    <source>
        <dbReference type="Proteomes" id="UP001163046"/>
    </source>
</evidence>
<evidence type="ECO:0000259" key="2">
    <source>
        <dbReference type="Pfam" id="PF00561"/>
    </source>
</evidence>
<dbReference type="OrthoDB" id="5954035at2759"/>
<dbReference type="GO" id="GO:0097524">
    <property type="term" value="C:sperm plasma membrane"/>
    <property type="evidence" value="ECO:0007669"/>
    <property type="project" value="TreeGrafter"/>
</dbReference>
<reference evidence="3" key="1">
    <citation type="submission" date="2023-01" db="EMBL/GenBank/DDBJ databases">
        <title>Genome assembly of the deep-sea coral Lophelia pertusa.</title>
        <authorList>
            <person name="Herrera S."/>
            <person name="Cordes E."/>
        </authorList>
    </citation>
    <scope>NUCLEOTIDE SEQUENCE</scope>
    <source>
        <strain evidence="3">USNM1676648</strain>
        <tissue evidence="3">Polyp</tissue>
    </source>
</reference>
<dbReference type="Gene3D" id="3.40.50.1820">
    <property type="entry name" value="alpha/beta hydrolase"/>
    <property type="match status" value="1"/>
</dbReference>
<dbReference type="GO" id="GO:0046464">
    <property type="term" value="P:acylglycerol catabolic process"/>
    <property type="evidence" value="ECO:0007669"/>
    <property type="project" value="TreeGrafter"/>
</dbReference>
<comment type="similarity">
    <text evidence="1">Belongs to the AB hydrolase superfamily. AB hydrolase 4 family.</text>
</comment>
<dbReference type="InterPro" id="IPR012020">
    <property type="entry name" value="ABHD4"/>
</dbReference>
<dbReference type="Pfam" id="PF00561">
    <property type="entry name" value="Abhydrolase_1"/>
    <property type="match status" value="1"/>
</dbReference>
<accession>A0A9X0CWA3</accession>
<dbReference type="InterPro" id="IPR029058">
    <property type="entry name" value="AB_hydrolase_fold"/>
</dbReference>
<dbReference type="EC" id="3.5.4.4" evidence="3"/>
<dbReference type="InterPro" id="IPR050960">
    <property type="entry name" value="AB_hydrolase_4_sf"/>
</dbReference>
<feature type="domain" description="AB hydrolase-1" evidence="2">
    <location>
        <begin position="73"/>
        <end position="186"/>
    </location>
</feature>
<protein>
    <submittedName>
        <fullName evidence="3">Monoacylglycerol lipase abhd2</fullName>
        <ecNumber evidence="3">3.5.4.4</ecNumber>
    </submittedName>
</protein>
<dbReference type="AlphaFoldDB" id="A0A9X0CWA3"/>
<dbReference type="GO" id="GO:0008126">
    <property type="term" value="F:acetylesterase activity"/>
    <property type="evidence" value="ECO:0007669"/>
    <property type="project" value="TreeGrafter"/>
</dbReference>
<proteinExistence type="inferred from homology"/>
<dbReference type="GO" id="GO:0051793">
    <property type="term" value="P:medium-chain fatty acid catabolic process"/>
    <property type="evidence" value="ECO:0007669"/>
    <property type="project" value="TreeGrafter"/>
</dbReference>
<sequence length="266" mass="29963">MSNFIRKVLSTFYLGKERPFSDTCSSHVWSKFLPRTEGTLHSTQLGDGTIVTYEIYQPDDRSSSVNEQEPPTTLVIVPGIANCTETKYVRTFSSHAIGHGFRVAVLNHLGAKKEDGLSTPRIFTYGGTEELAAVVNHLTSVLNHKRLIGVGFSMGANILIKYLGEESSRQGLFECAVSVCQGYDIIRAKTLLQEWDGLRRFYNWAITQNVKNVIDRHVRVLFHGPNFTSPHKSSIHHVRSTSSLSELDDVYIKKMAGFHHWTSFMQ</sequence>
<evidence type="ECO:0000256" key="1">
    <source>
        <dbReference type="ARBA" id="ARBA00010884"/>
    </source>
</evidence>
<gene>
    <name evidence="3" type="primary">ABHD2</name>
    <name evidence="3" type="ORF">OS493_033331</name>
</gene>
<name>A0A9X0CWA3_9CNID</name>
<organism evidence="3 4">
    <name type="scientific">Desmophyllum pertusum</name>
    <dbReference type="NCBI Taxonomy" id="174260"/>
    <lineage>
        <taxon>Eukaryota</taxon>
        <taxon>Metazoa</taxon>
        <taxon>Cnidaria</taxon>
        <taxon>Anthozoa</taxon>
        <taxon>Hexacorallia</taxon>
        <taxon>Scleractinia</taxon>
        <taxon>Caryophylliina</taxon>
        <taxon>Caryophylliidae</taxon>
        <taxon>Desmophyllum</taxon>
    </lineage>
</organism>
<dbReference type="InterPro" id="IPR000073">
    <property type="entry name" value="AB_hydrolase_1"/>
</dbReference>
<comment type="caution">
    <text evidence="3">The sequence shown here is derived from an EMBL/GenBank/DDBJ whole genome shotgun (WGS) entry which is preliminary data.</text>
</comment>
<keyword evidence="3" id="KW-0378">Hydrolase</keyword>
<dbReference type="GO" id="GO:0036126">
    <property type="term" value="C:sperm flagellum"/>
    <property type="evidence" value="ECO:0007669"/>
    <property type="project" value="TreeGrafter"/>
</dbReference>
<dbReference type="GO" id="GO:0048240">
    <property type="term" value="P:sperm capacitation"/>
    <property type="evidence" value="ECO:0007669"/>
    <property type="project" value="TreeGrafter"/>
</dbReference>
<dbReference type="GO" id="GO:0051792">
    <property type="term" value="P:medium-chain fatty acid biosynthetic process"/>
    <property type="evidence" value="ECO:0007669"/>
    <property type="project" value="TreeGrafter"/>
</dbReference>
<dbReference type="PANTHER" id="PTHR10794">
    <property type="entry name" value="ABHYDROLASE DOMAIN-CONTAINING PROTEIN"/>
    <property type="match status" value="1"/>
</dbReference>
<dbReference type="PANTHER" id="PTHR10794:SF45">
    <property type="entry name" value="MONOACYLGLYCEROL LIPASE ABHD2"/>
    <property type="match status" value="1"/>
</dbReference>
<dbReference type="SUPFAM" id="SSF53474">
    <property type="entry name" value="alpha/beta-Hydrolases"/>
    <property type="match status" value="1"/>
</dbReference>
<keyword evidence="4" id="KW-1185">Reference proteome</keyword>
<dbReference type="GO" id="GO:0043401">
    <property type="term" value="P:steroid hormone receptor signaling pathway"/>
    <property type="evidence" value="ECO:0007669"/>
    <property type="project" value="TreeGrafter"/>
</dbReference>
<evidence type="ECO:0000313" key="3">
    <source>
        <dbReference type="EMBL" id="KAJ7376708.1"/>
    </source>
</evidence>